<dbReference type="InterPro" id="IPR032675">
    <property type="entry name" value="LRR_dom_sf"/>
</dbReference>
<sequence>MDALPEAMIQNILSNMKNARDVATCNTVSKRWKQTTPFIRSLYFPRNCFDDVVTTEESNSPDSIISSLVSTIVCLDELVVYCPFSVTGLSHWLTMSKHSLRHLELRMDNLHDKAGVVLETPNKLDCIDSVRGLESLKLWGVLMNQSPKWGGFERMKVLEIVGARLKDDALSDAIRACPNLTNLSLLGCDGVRSVSIVLEQLVQCRLDFYGSGNCSLYVKSPMIQELEVQGCSWIQVNQTNCLKTLSIANNTGRVYRVDFGKLSSLEFLSIRGVQWCWEAVSTMLRFASAVKHLIMKVEFAGDDALQPFPEIDLVEFFNSHPKLQRFEMHGAMFAALCQKNSLRNVNSKFVIPSLEEVVITVRSPLNAEQKMNTLESLLKYGKNLKRMVIRILQMKNSHSSADEFFEDICRFRYMNSKIVSIE</sequence>
<dbReference type="AlphaFoldDB" id="A0A835HKL2"/>
<dbReference type="Proteomes" id="UP000631114">
    <property type="component" value="Unassembled WGS sequence"/>
</dbReference>
<dbReference type="SUPFAM" id="SSF52047">
    <property type="entry name" value="RNI-like"/>
    <property type="match status" value="1"/>
</dbReference>
<reference evidence="1 2" key="1">
    <citation type="submission" date="2020-10" db="EMBL/GenBank/DDBJ databases">
        <title>The Coptis chinensis genome and diversification of protoberbering-type alkaloids.</title>
        <authorList>
            <person name="Wang B."/>
            <person name="Shu S."/>
            <person name="Song C."/>
            <person name="Liu Y."/>
        </authorList>
    </citation>
    <scope>NUCLEOTIDE SEQUENCE [LARGE SCALE GENOMIC DNA]</scope>
    <source>
        <strain evidence="1">HL-2020</strain>
        <tissue evidence="1">Leaf</tissue>
    </source>
</reference>
<dbReference type="InterPro" id="IPR053772">
    <property type="entry name" value="At1g61320/At1g61330-like"/>
</dbReference>
<name>A0A835HKL2_9MAGN</name>
<dbReference type="InterPro" id="IPR036047">
    <property type="entry name" value="F-box-like_dom_sf"/>
</dbReference>
<dbReference type="EMBL" id="JADFTS010000006">
    <property type="protein sequence ID" value="KAF9599793.1"/>
    <property type="molecule type" value="Genomic_DNA"/>
</dbReference>
<proteinExistence type="predicted"/>
<dbReference type="OrthoDB" id="9973021at2759"/>
<comment type="caution">
    <text evidence="1">The sequence shown here is derived from an EMBL/GenBank/DDBJ whole genome shotgun (WGS) entry which is preliminary data.</text>
</comment>
<dbReference type="PANTHER" id="PTHR34145">
    <property type="entry name" value="OS02G0105600 PROTEIN"/>
    <property type="match status" value="1"/>
</dbReference>
<evidence type="ECO:0008006" key="3">
    <source>
        <dbReference type="Google" id="ProtNLM"/>
    </source>
</evidence>
<dbReference type="Gene3D" id="3.80.10.10">
    <property type="entry name" value="Ribonuclease Inhibitor"/>
    <property type="match status" value="1"/>
</dbReference>
<protein>
    <recommendedName>
        <fullName evidence="3">F-box protein</fullName>
    </recommendedName>
</protein>
<gene>
    <name evidence="1" type="ORF">IFM89_001739</name>
</gene>
<dbReference type="SUPFAM" id="SSF81383">
    <property type="entry name" value="F-box domain"/>
    <property type="match status" value="1"/>
</dbReference>
<evidence type="ECO:0000313" key="1">
    <source>
        <dbReference type="EMBL" id="KAF9599793.1"/>
    </source>
</evidence>
<evidence type="ECO:0000313" key="2">
    <source>
        <dbReference type="Proteomes" id="UP000631114"/>
    </source>
</evidence>
<accession>A0A835HKL2</accession>
<dbReference type="PANTHER" id="PTHR34145:SF28">
    <property type="entry name" value="F-BOX DOMAIN-CONTAINING PROTEIN"/>
    <property type="match status" value="1"/>
</dbReference>
<keyword evidence="2" id="KW-1185">Reference proteome</keyword>
<organism evidence="1 2">
    <name type="scientific">Coptis chinensis</name>
    <dbReference type="NCBI Taxonomy" id="261450"/>
    <lineage>
        <taxon>Eukaryota</taxon>
        <taxon>Viridiplantae</taxon>
        <taxon>Streptophyta</taxon>
        <taxon>Embryophyta</taxon>
        <taxon>Tracheophyta</taxon>
        <taxon>Spermatophyta</taxon>
        <taxon>Magnoliopsida</taxon>
        <taxon>Ranunculales</taxon>
        <taxon>Ranunculaceae</taxon>
        <taxon>Coptidoideae</taxon>
        <taxon>Coptis</taxon>
    </lineage>
</organism>